<dbReference type="GO" id="GO:0097039">
    <property type="term" value="P:protein linear polyubiquitination"/>
    <property type="evidence" value="ECO:0007669"/>
    <property type="project" value="TreeGrafter"/>
</dbReference>
<feature type="compositionally biased region" description="Basic and acidic residues" evidence="8">
    <location>
        <begin position="296"/>
        <end position="307"/>
    </location>
</feature>
<feature type="compositionally biased region" description="Basic and acidic residues" evidence="8">
    <location>
        <begin position="358"/>
        <end position="378"/>
    </location>
</feature>
<organism evidence="11">
    <name type="scientific">Amphimedon queenslandica</name>
    <name type="common">Sponge</name>
    <dbReference type="NCBI Taxonomy" id="400682"/>
    <lineage>
        <taxon>Eukaryota</taxon>
        <taxon>Metazoa</taxon>
        <taxon>Porifera</taxon>
        <taxon>Demospongiae</taxon>
        <taxon>Heteroscleromorpha</taxon>
        <taxon>Haplosclerida</taxon>
        <taxon>Niphatidae</taxon>
        <taxon>Amphimedon</taxon>
    </lineage>
</organism>
<feature type="region of interest" description="Disordered" evidence="8">
    <location>
        <begin position="1528"/>
        <end position="1558"/>
    </location>
</feature>
<keyword evidence="6" id="KW-0862">Zinc</keyword>
<feature type="compositionally biased region" description="Basic and acidic residues" evidence="8">
    <location>
        <begin position="734"/>
        <end position="756"/>
    </location>
</feature>
<evidence type="ECO:0000256" key="2">
    <source>
        <dbReference type="ARBA" id="ARBA00022723"/>
    </source>
</evidence>
<dbReference type="Gene3D" id="1.20.120.1750">
    <property type="match status" value="1"/>
</dbReference>
<evidence type="ECO:0000259" key="9">
    <source>
        <dbReference type="PROSITE" id="PS50089"/>
    </source>
</evidence>
<evidence type="ECO:0000313" key="12">
    <source>
        <dbReference type="Proteomes" id="UP000007879"/>
    </source>
</evidence>
<dbReference type="InterPro" id="IPR001841">
    <property type="entry name" value="Znf_RING"/>
</dbReference>
<dbReference type="EnsemblMetazoa" id="Aqu2.1.38743_001">
    <property type="protein sequence ID" value="Aqu2.1.38743_001"/>
    <property type="gene ID" value="Aqu2.1.38743"/>
</dbReference>
<dbReference type="InterPro" id="IPR041031">
    <property type="entry name" value="RNF31_C"/>
</dbReference>
<dbReference type="SUPFAM" id="SSF57850">
    <property type="entry name" value="RING/U-box"/>
    <property type="match status" value="3"/>
</dbReference>
<dbReference type="OMA" id="HERVDAK"/>
<dbReference type="InterPro" id="IPR013083">
    <property type="entry name" value="Znf_RING/FYVE/PHD"/>
</dbReference>
<evidence type="ECO:0008006" key="13">
    <source>
        <dbReference type="Google" id="ProtNLM"/>
    </source>
</evidence>
<feature type="compositionally biased region" description="Polar residues" evidence="8">
    <location>
        <begin position="399"/>
        <end position="408"/>
    </location>
</feature>
<dbReference type="InterPro" id="IPR047540">
    <property type="entry name" value="BRcat_RBR_RNF31-like"/>
</dbReference>
<dbReference type="STRING" id="400682.A0A1X7VFI3"/>
<dbReference type="GO" id="GO:0036435">
    <property type="term" value="F:K48-linked polyubiquitin modification-dependent protein binding"/>
    <property type="evidence" value="ECO:0007669"/>
    <property type="project" value="TreeGrafter"/>
</dbReference>
<feature type="domain" description="RING-type" evidence="10">
    <location>
        <begin position="1248"/>
        <end position="1491"/>
    </location>
</feature>
<evidence type="ECO:0000256" key="6">
    <source>
        <dbReference type="ARBA" id="ARBA00022833"/>
    </source>
</evidence>
<keyword evidence="2" id="KW-0479">Metal-binding</keyword>
<feature type="compositionally biased region" description="Basic and acidic residues" evidence="8">
    <location>
        <begin position="428"/>
        <end position="442"/>
    </location>
</feature>
<dbReference type="SMART" id="SM00647">
    <property type="entry name" value="IBR"/>
    <property type="match status" value="2"/>
</dbReference>
<dbReference type="InterPro" id="IPR032065">
    <property type="entry name" value="RNF31-UBA"/>
</dbReference>
<evidence type="ECO:0000256" key="1">
    <source>
        <dbReference type="ARBA" id="ARBA00022679"/>
    </source>
</evidence>
<gene>
    <name evidence="11" type="primary">100633798</name>
</gene>
<dbReference type="InterPro" id="IPR002867">
    <property type="entry name" value="IBR_dom"/>
</dbReference>
<feature type="compositionally biased region" description="Low complexity" evidence="8">
    <location>
        <begin position="668"/>
        <end position="688"/>
    </location>
</feature>
<accession>A0A1X7VFI3</accession>
<feature type="compositionally biased region" description="Polar residues" evidence="8">
    <location>
        <begin position="248"/>
        <end position="261"/>
    </location>
</feature>
<evidence type="ECO:0000256" key="7">
    <source>
        <dbReference type="PROSITE-ProRule" id="PRU00175"/>
    </source>
</evidence>
<dbReference type="CDD" id="cd20351">
    <property type="entry name" value="Rcat_RBR_HOIP"/>
    <property type="match status" value="1"/>
</dbReference>
<keyword evidence="4 7" id="KW-0863">Zinc-finger</keyword>
<feature type="compositionally biased region" description="Low complexity" evidence="8">
    <location>
        <begin position="220"/>
        <end position="236"/>
    </location>
</feature>
<dbReference type="KEGG" id="aqu:100633798"/>
<evidence type="ECO:0000256" key="4">
    <source>
        <dbReference type="ARBA" id="ARBA00022771"/>
    </source>
</evidence>
<dbReference type="InterPro" id="IPR047541">
    <property type="entry name" value="RNF31_RBR_mRING-HC-like"/>
</dbReference>
<feature type="compositionally biased region" description="Polar residues" evidence="8">
    <location>
        <begin position="569"/>
        <end position="625"/>
    </location>
</feature>
<keyword evidence="1" id="KW-0808">Transferase</keyword>
<feature type="compositionally biased region" description="Polar residues" evidence="8">
    <location>
        <begin position="518"/>
        <end position="538"/>
    </location>
</feature>
<dbReference type="InterPro" id="IPR047542">
    <property type="entry name" value="Rcat_RBR_RNF31-like"/>
</dbReference>
<feature type="compositionally biased region" description="Gly residues" evidence="8">
    <location>
        <begin position="899"/>
        <end position="909"/>
    </location>
</feature>
<dbReference type="CDD" id="cd16631">
    <property type="entry name" value="mRING-HC-C4C4_RBR_HOIP"/>
    <property type="match status" value="1"/>
</dbReference>
<dbReference type="OrthoDB" id="9978677at2759"/>
<name>A0A1X7VFI3_AMPQE</name>
<feature type="compositionally biased region" description="Basic and acidic residues" evidence="8">
    <location>
        <begin position="646"/>
        <end position="667"/>
    </location>
</feature>
<feature type="region of interest" description="Disordered" evidence="8">
    <location>
        <begin position="182"/>
        <end position="911"/>
    </location>
</feature>
<keyword evidence="12" id="KW-1185">Reference proteome</keyword>
<feature type="compositionally biased region" description="Low complexity" evidence="8">
    <location>
        <begin position="308"/>
        <end position="324"/>
    </location>
</feature>
<dbReference type="SUPFAM" id="SSF143503">
    <property type="entry name" value="PUG domain-like"/>
    <property type="match status" value="1"/>
</dbReference>
<dbReference type="Gene3D" id="1.20.58.2190">
    <property type="match status" value="1"/>
</dbReference>
<evidence type="ECO:0000259" key="10">
    <source>
        <dbReference type="PROSITE" id="PS51873"/>
    </source>
</evidence>
<evidence type="ECO:0000256" key="5">
    <source>
        <dbReference type="ARBA" id="ARBA00022786"/>
    </source>
</evidence>
<dbReference type="InParanoid" id="A0A1X7VFI3"/>
<dbReference type="Gene3D" id="1.10.8.10">
    <property type="entry name" value="DNA helicase RuvA subunit, C-terminal domain"/>
    <property type="match status" value="1"/>
</dbReference>
<dbReference type="GO" id="GO:0071797">
    <property type="term" value="C:LUBAC complex"/>
    <property type="evidence" value="ECO:0007669"/>
    <property type="project" value="InterPro"/>
</dbReference>
<dbReference type="PANTHER" id="PTHR16004:SF2">
    <property type="entry name" value="E3 UBIQUITIN-PROTEIN LIGASE LUBEL"/>
    <property type="match status" value="1"/>
</dbReference>
<feature type="compositionally biased region" description="Basic and acidic residues" evidence="8">
    <location>
        <begin position="857"/>
        <end position="896"/>
    </location>
</feature>
<dbReference type="GO" id="GO:0008270">
    <property type="term" value="F:zinc ion binding"/>
    <property type="evidence" value="ECO:0007669"/>
    <property type="project" value="UniProtKB-KW"/>
</dbReference>
<feature type="compositionally biased region" description="Polar residues" evidence="8">
    <location>
        <begin position="327"/>
        <end position="352"/>
    </location>
</feature>
<protein>
    <recommendedName>
        <fullName evidence="13">RBR-type E3 ubiquitin transferase</fullName>
    </recommendedName>
</protein>
<feature type="compositionally biased region" description="Basic and acidic residues" evidence="8">
    <location>
        <begin position="773"/>
        <end position="850"/>
    </location>
</feature>
<evidence type="ECO:0000313" key="11">
    <source>
        <dbReference type="EnsemblMetazoa" id="Aqu2.1.38743_001"/>
    </source>
</evidence>
<dbReference type="GO" id="GO:0061630">
    <property type="term" value="F:ubiquitin protein ligase activity"/>
    <property type="evidence" value="ECO:0007669"/>
    <property type="project" value="TreeGrafter"/>
</dbReference>
<dbReference type="Gene3D" id="3.30.40.10">
    <property type="entry name" value="Zinc/RING finger domain, C3HC4 (zinc finger)"/>
    <property type="match status" value="1"/>
</dbReference>
<dbReference type="Pfam" id="PF18091">
    <property type="entry name" value="E3_UbLigase_RBR"/>
    <property type="match status" value="1"/>
</dbReference>
<reference evidence="11" key="2">
    <citation type="submission" date="2017-05" db="UniProtKB">
        <authorList>
            <consortium name="EnsemblMetazoa"/>
        </authorList>
    </citation>
    <scope>IDENTIFICATION</scope>
</reference>
<keyword evidence="5" id="KW-0833">Ubl conjugation pathway</keyword>
<dbReference type="eggNOG" id="KOG1812">
    <property type="taxonomic scope" value="Eukaryota"/>
</dbReference>
<dbReference type="Proteomes" id="UP000007879">
    <property type="component" value="Unassembled WGS sequence"/>
</dbReference>
<keyword evidence="3" id="KW-0677">Repeat</keyword>
<dbReference type="PANTHER" id="PTHR16004">
    <property type="entry name" value="RING FINGER PROTEIN 31-RELATED"/>
    <property type="match status" value="1"/>
</dbReference>
<dbReference type="GO" id="GO:1990450">
    <property type="term" value="F:linear polyubiquitin binding"/>
    <property type="evidence" value="ECO:0007669"/>
    <property type="project" value="TreeGrafter"/>
</dbReference>
<reference evidence="12" key="1">
    <citation type="journal article" date="2010" name="Nature">
        <title>The Amphimedon queenslandica genome and the evolution of animal complexity.</title>
        <authorList>
            <person name="Srivastava M."/>
            <person name="Simakov O."/>
            <person name="Chapman J."/>
            <person name="Fahey B."/>
            <person name="Gauthier M.E."/>
            <person name="Mitros T."/>
            <person name="Richards G.S."/>
            <person name="Conaco C."/>
            <person name="Dacre M."/>
            <person name="Hellsten U."/>
            <person name="Larroux C."/>
            <person name="Putnam N.H."/>
            <person name="Stanke M."/>
            <person name="Adamska M."/>
            <person name="Darling A."/>
            <person name="Degnan S.M."/>
            <person name="Oakley T.H."/>
            <person name="Plachetzki D.C."/>
            <person name="Zhai Y."/>
            <person name="Adamski M."/>
            <person name="Calcino A."/>
            <person name="Cummins S.F."/>
            <person name="Goodstein D.M."/>
            <person name="Harris C."/>
            <person name="Jackson D.J."/>
            <person name="Leys S.P."/>
            <person name="Shu S."/>
            <person name="Woodcroft B.J."/>
            <person name="Vervoort M."/>
            <person name="Kosik K.S."/>
            <person name="Manning G."/>
            <person name="Degnan B.M."/>
            <person name="Rokhsar D.S."/>
        </authorList>
    </citation>
    <scope>NUCLEOTIDE SEQUENCE [LARGE SCALE GENOMIC DNA]</scope>
</reference>
<dbReference type="PROSITE" id="PS51873">
    <property type="entry name" value="TRIAD"/>
    <property type="match status" value="1"/>
</dbReference>
<dbReference type="InterPro" id="IPR044066">
    <property type="entry name" value="TRIAD_supradom"/>
</dbReference>
<feature type="domain" description="RING-type" evidence="9">
    <location>
        <begin position="1252"/>
        <end position="1300"/>
    </location>
</feature>
<dbReference type="InterPro" id="IPR026254">
    <property type="entry name" value="RNF31-like"/>
</dbReference>
<feature type="compositionally biased region" description="Basic and acidic residues" evidence="8">
    <location>
        <begin position="546"/>
        <end position="558"/>
    </location>
</feature>
<feature type="compositionally biased region" description="Low complexity" evidence="8">
    <location>
        <begin position="626"/>
        <end position="640"/>
    </location>
</feature>
<dbReference type="EnsemblMetazoa" id="XM_011412059.2">
    <property type="protein sequence ID" value="XP_011410361.1"/>
    <property type="gene ID" value="LOC100633798"/>
</dbReference>
<dbReference type="Pfam" id="PF22191">
    <property type="entry name" value="IBR_1"/>
    <property type="match status" value="1"/>
</dbReference>
<feature type="compositionally biased region" description="Low complexity" evidence="8">
    <location>
        <begin position="262"/>
        <end position="275"/>
    </location>
</feature>
<dbReference type="CDD" id="cd20337">
    <property type="entry name" value="BRcat_RBR_HOIP"/>
    <property type="match status" value="1"/>
</dbReference>
<dbReference type="Pfam" id="PF01485">
    <property type="entry name" value="IBR"/>
    <property type="match status" value="1"/>
</dbReference>
<dbReference type="InterPro" id="IPR036339">
    <property type="entry name" value="PUB-like_dom_sf"/>
</dbReference>
<dbReference type="PROSITE" id="PS50089">
    <property type="entry name" value="ZF_RING_2"/>
    <property type="match status" value="1"/>
</dbReference>
<evidence type="ECO:0000256" key="8">
    <source>
        <dbReference type="SAM" id="MobiDB-lite"/>
    </source>
</evidence>
<dbReference type="GO" id="GO:0070530">
    <property type="term" value="F:K63-linked polyubiquitin modification-dependent protein binding"/>
    <property type="evidence" value="ECO:0007669"/>
    <property type="project" value="TreeGrafter"/>
</dbReference>
<dbReference type="Gene3D" id="6.10.140.1100">
    <property type="match status" value="1"/>
</dbReference>
<evidence type="ECO:0000256" key="3">
    <source>
        <dbReference type="ARBA" id="ARBA00022737"/>
    </source>
</evidence>
<sequence>MSFRELKDSLYYTFLDSKERGVKENQIELAKKCVSSGVLDERLDIYDRYTKIDFNRLIAQNEYPPLVTALNLLLQYITNLLPPNPPANWWSIYTRNTSFKVRLGSVKGAREILKQAGYTQTSGDSITFPEDRRDAPDRQHLSDLATELLLARVECEGIIGQAYPNPKTQQSVGYAPQGYNEQQYSQRGGYEPPHSQGNQRGDQFYPQEHQQRGGGGGGYNQSQHGRGQDGYPQQQGGDYGRGSGGYNEFNQGYPGNNEYHSQGQPGYNQQGYNPPRSASDQRGSEYEPGYNQQRSSYDHEQSRHDQQGHNQWSSSSQQGQAYGQPTGDRQGSTQASNYDQYGTSQPYDQRGSSGYMHDQLRSNHGQERHGYNQHDRGAPQDSVGFPYLPDQHPPPGNYSKPTIPSERSNPPGRAVQTAVVPSSAGPRDSQDRYRYNQHDKGSPQESVGFPYLPDQYAPPGNLERSKPPPRGAQTTAFPSSAGPRDTQDRYHYNQYERGPPQDSVGFSYSPDQYAPPGNSESSKPPPRGSQTTAFSSSAGPRGPPLAKRESDPFRKESSRGVSPEPSQGPDRSSGPQERSYSGSHSGSGPQSFSKGNSGPQSETHSKPSSGNQSEDGNTSINDGSITSNPSTPASSMSAAASRKKKMQEMIEKAKKAREAASKEDIEPSKPSTSEPSTPSGTSTAGRTPVSTAPVHTTGGGPDPPRKPVSSSFDCIKEVDEDLCDNYPANAHTPSKPDPHRDYPFDRKKDSGPREEPIDQDESMWATRVPQPQDRPEPRTPSRPPERPSSNEHNRGDSRTTFDRGANREPYGKPPEHLDRGANRESYDRPLGHFDRRPNRESYDRPPEHFNRGSNWESYDRPPDHFDRGPNREPFDRPPEPPSDPRHDLYSTKREDETGGAVGEATGGGVRSSAMDHQFQKYKAEANYFRSLSVEDQRARLEDKLRHNETITHLKPHYKGTDLYSLTDNTHETPPPADQLMTMEGERGRGRGAAKLDPSVINDEMEEQKKRDKIKEDGQFFMHWLKECTPFGFSPEEVQIALKRSPKDPLHYLQNKWLEIIKSTITGVKFAKCNEGSYGIPSRNEVRLVLIECQGDITAAKKLCVKNRKKKIDELFKKIDGRFQVSWDDAVQALSETELDVDKAYYTVQCYGLQELYQYLTSDFSKMIKGGKTEMEYLKGLIIERMKEKDSEDVYNSCLRMVMSEFRLGTMEKAEILVTLLTEKSEYPLAYYIDATRYNEDLETARSFLNQPCTICYDEFPMDEMVCMPACGESLCKDCFKGHFSIAIKEKSVKHFNCPICGLPDVGNNDQTLEMNLQLFVAMVKQNLDSADYDLCQKKLADFNLSKEPGFVWCTHEGCGAGFINDFRDRKKVECPNCKRLMCFLCKKKWEDQHEGLSCDQFAQWKADNDPEAQKAGLAAILKENGISCPGCKARYDLARGGCMHFHCTQCPHEFCSGCNNEYHKTADACGRQYCKTGSSKPLGLHAHHPRDCLFYLRDFPVDQLQKLLNDNNVKYDTNPPETQVAATKEMKEKGTPLVPVDKPEAPGPDGEQGDIPKPPVHVIDGEEIVLVCQVMLQKETPDGLKDEECLRSAPVGMAGLCEVHYKEYLVNKINKEGLDPVEMYGIHQVKLILRREELEVPEEEDDEGEEQYKGKLIEIIKEKIPIVKKNQDQAAQ</sequence>
<proteinExistence type="predicted"/>
<dbReference type="Pfam" id="PF16678">
    <property type="entry name" value="UBA_HOIP"/>
    <property type="match status" value="1"/>
</dbReference>